<protein>
    <recommendedName>
        <fullName evidence="2">HTH OST-type domain-containing protein</fullName>
    </recommendedName>
</protein>
<dbReference type="KEGG" id="aqu:109585663"/>
<feature type="domain" description="HTH OST-type" evidence="2">
    <location>
        <begin position="144"/>
        <end position="218"/>
    </location>
</feature>
<proteinExistence type="predicted"/>
<accession>A0AAN0JJZ6</accession>
<dbReference type="Pfam" id="PF12872">
    <property type="entry name" value="OST-HTH"/>
    <property type="match status" value="2"/>
</dbReference>
<feature type="domain" description="HTH OST-type" evidence="2">
    <location>
        <begin position="52"/>
        <end position="126"/>
    </location>
</feature>
<dbReference type="AlphaFoldDB" id="A0AAN0JJZ6"/>
<dbReference type="Proteomes" id="UP000007879">
    <property type="component" value="Unassembled WGS sequence"/>
</dbReference>
<organism evidence="3 4">
    <name type="scientific">Amphimedon queenslandica</name>
    <name type="common">Sponge</name>
    <dbReference type="NCBI Taxonomy" id="400682"/>
    <lineage>
        <taxon>Eukaryota</taxon>
        <taxon>Metazoa</taxon>
        <taxon>Porifera</taxon>
        <taxon>Demospongiae</taxon>
        <taxon>Heteroscleromorpha</taxon>
        <taxon>Haplosclerida</taxon>
        <taxon>Niphatidae</taxon>
        <taxon>Amphimedon</taxon>
    </lineage>
</organism>
<reference evidence="4" key="1">
    <citation type="journal article" date="2010" name="Nature">
        <title>The Amphimedon queenslandica genome and the evolution of animal complexity.</title>
        <authorList>
            <person name="Srivastava M."/>
            <person name="Simakov O."/>
            <person name="Chapman J."/>
            <person name="Fahey B."/>
            <person name="Gauthier M.E."/>
            <person name="Mitros T."/>
            <person name="Richards G.S."/>
            <person name="Conaco C."/>
            <person name="Dacre M."/>
            <person name="Hellsten U."/>
            <person name="Larroux C."/>
            <person name="Putnam N.H."/>
            <person name="Stanke M."/>
            <person name="Adamska M."/>
            <person name="Darling A."/>
            <person name="Degnan S.M."/>
            <person name="Oakley T.H."/>
            <person name="Plachetzki D.C."/>
            <person name="Zhai Y."/>
            <person name="Adamski M."/>
            <person name="Calcino A."/>
            <person name="Cummins S.F."/>
            <person name="Goodstein D.M."/>
            <person name="Harris C."/>
            <person name="Jackson D.J."/>
            <person name="Leys S.P."/>
            <person name="Shu S."/>
            <person name="Woodcroft B.J."/>
            <person name="Vervoort M."/>
            <person name="Kosik K.S."/>
            <person name="Manning G."/>
            <person name="Degnan B.M."/>
            <person name="Rokhsar D.S."/>
        </authorList>
    </citation>
    <scope>NUCLEOTIDE SEQUENCE [LARGE SCALE GENOMIC DNA]</scope>
</reference>
<dbReference type="EnsemblMetazoa" id="XM_020001795.1">
    <property type="protein sequence ID" value="XP_019857354.1"/>
    <property type="gene ID" value="LOC109585663"/>
</dbReference>
<dbReference type="GeneID" id="109585663"/>
<dbReference type="PROSITE" id="PS51644">
    <property type="entry name" value="HTH_OST"/>
    <property type="match status" value="2"/>
</dbReference>
<evidence type="ECO:0000313" key="4">
    <source>
        <dbReference type="Proteomes" id="UP000007879"/>
    </source>
</evidence>
<evidence type="ECO:0000313" key="3">
    <source>
        <dbReference type="EnsemblMetazoa" id="XP_019857354.1"/>
    </source>
</evidence>
<feature type="region of interest" description="Disordered" evidence="1">
    <location>
        <begin position="18"/>
        <end position="43"/>
    </location>
</feature>
<dbReference type="RefSeq" id="XP_019857354.1">
    <property type="nucleotide sequence ID" value="XM_020001795.1"/>
</dbReference>
<reference evidence="3" key="2">
    <citation type="submission" date="2024-06" db="UniProtKB">
        <authorList>
            <consortium name="EnsemblMetazoa"/>
        </authorList>
    </citation>
    <scope>IDENTIFICATION</scope>
</reference>
<dbReference type="InterPro" id="IPR025605">
    <property type="entry name" value="OST-HTH/LOTUS_dom"/>
</dbReference>
<keyword evidence="4" id="KW-1185">Reference proteome</keyword>
<dbReference type="Gene3D" id="3.30.420.610">
    <property type="entry name" value="LOTUS domain-like"/>
    <property type="match status" value="2"/>
</dbReference>
<sequence length="250" mass="27713">MGDGVKPLMTTLYKDTAVHRSSKDTESSLTSLEGSSYSKKPASSKKIAFNPVPVQISERIHEVLKSSKSGVKASDIPTKYKNYFNEDLPWQSLGYASIVEMLFEMTDIADLEKPTKDGEYLVFAKKQDAAGISAATALIKKPTSIPETLSLLVRRILEGSPPVPVHQFPKFFEKITTRELPLIEYGFSTVEEFLACIPEISIIEDEKKEKVIKVTQPEKEAKKEDEVATEGKTLSDTCTAKKALNCLVCM</sequence>
<evidence type="ECO:0000259" key="2">
    <source>
        <dbReference type="PROSITE" id="PS51644"/>
    </source>
</evidence>
<dbReference type="InterPro" id="IPR041966">
    <property type="entry name" value="LOTUS-like"/>
</dbReference>
<feature type="compositionally biased region" description="Low complexity" evidence="1">
    <location>
        <begin position="27"/>
        <end position="43"/>
    </location>
</feature>
<name>A0AAN0JJZ6_AMPQE</name>
<evidence type="ECO:0000256" key="1">
    <source>
        <dbReference type="SAM" id="MobiDB-lite"/>
    </source>
</evidence>
<dbReference type="CDD" id="cd08824">
    <property type="entry name" value="LOTUS"/>
    <property type="match status" value="1"/>
</dbReference>